<dbReference type="PROSITE" id="PS50005">
    <property type="entry name" value="TPR"/>
    <property type="match status" value="1"/>
</dbReference>
<gene>
    <name evidence="5" type="ORF">SGQ83_19935</name>
</gene>
<name>A0ABU4RJF4_9FLAO</name>
<evidence type="ECO:0000313" key="5">
    <source>
        <dbReference type="EMBL" id="MDX6191635.1"/>
    </source>
</evidence>
<evidence type="ECO:0000313" key="6">
    <source>
        <dbReference type="Proteomes" id="UP001273350"/>
    </source>
</evidence>
<reference evidence="5 6" key="1">
    <citation type="submission" date="2023-11" db="EMBL/GenBank/DDBJ databases">
        <title>Unpublished Manusciprt.</title>
        <authorList>
            <person name="Saticioglu I.B."/>
            <person name="Ay H."/>
            <person name="Ajmi N."/>
            <person name="Altun S."/>
            <person name="Duman M."/>
        </authorList>
    </citation>
    <scope>NUCLEOTIDE SEQUENCE [LARGE SCALE GENOMIC DNA]</scope>
    <source>
        <strain evidence="5 6">Fl-318</strain>
    </source>
</reference>
<dbReference type="InterPro" id="IPR013105">
    <property type="entry name" value="TPR_2"/>
</dbReference>
<keyword evidence="2 3" id="KW-0802">TPR repeat</keyword>
<organism evidence="5 6">
    <name type="scientific">Flavobacterium cupriresistens</name>
    <dbReference type="NCBI Taxonomy" id="2893885"/>
    <lineage>
        <taxon>Bacteria</taxon>
        <taxon>Pseudomonadati</taxon>
        <taxon>Bacteroidota</taxon>
        <taxon>Flavobacteriia</taxon>
        <taxon>Flavobacteriales</taxon>
        <taxon>Flavobacteriaceae</taxon>
        <taxon>Flavobacterium</taxon>
    </lineage>
</organism>
<dbReference type="EMBL" id="JAWXVI010000011">
    <property type="protein sequence ID" value="MDX6191635.1"/>
    <property type="molecule type" value="Genomic_DNA"/>
</dbReference>
<dbReference type="RefSeq" id="WP_230002165.1">
    <property type="nucleotide sequence ID" value="NZ_CP087134.1"/>
</dbReference>
<evidence type="ECO:0000256" key="2">
    <source>
        <dbReference type="ARBA" id="ARBA00022803"/>
    </source>
</evidence>
<feature type="repeat" description="TPR" evidence="3">
    <location>
        <begin position="448"/>
        <end position="481"/>
    </location>
</feature>
<proteinExistence type="predicted"/>
<evidence type="ECO:0000256" key="3">
    <source>
        <dbReference type="PROSITE-ProRule" id="PRU00339"/>
    </source>
</evidence>
<feature type="domain" description="Beta-lactamase-related" evidence="4">
    <location>
        <begin position="39"/>
        <end position="358"/>
    </location>
</feature>
<dbReference type="Pfam" id="PF07719">
    <property type="entry name" value="TPR_2"/>
    <property type="match status" value="1"/>
</dbReference>
<dbReference type="InterPro" id="IPR012338">
    <property type="entry name" value="Beta-lactam/transpept-like"/>
</dbReference>
<keyword evidence="1" id="KW-0677">Repeat</keyword>
<dbReference type="GO" id="GO:0016787">
    <property type="term" value="F:hydrolase activity"/>
    <property type="evidence" value="ECO:0007669"/>
    <property type="project" value="UniProtKB-KW"/>
</dbReference>
<dbReference type="SUPFAM" id="SSF48452">
    <property type="entry name" value="TPR-like"/>
    <property type="match status" value="1"/>
</dbReference>
<dbReference type="Pfam" id="PF00144">
    <property type="entry name" value="Beta-lactamase"/>
    <property type="match status" value="1"/>
</dbReference>
<accession>A0ABU4RJF4</accession>
<sequence length="492" mass="55817">MKKQIFLYFTALLFTSTISGQEIKDFFSTLAKNDLFYGSVLVSKSGENTFSNFYGYSNIDKKEKINEKSQFPIASVSKTFTAVAILQLKQKGKLKIDDPVQKYLLNFPYPNVSIRHLISNTSGLGQEYHLFDKAIKENPERIFSNEDIIPALIDNKVPLSFAPGDKWEYNNVNFCLAALIVEKIAGISFGDYMLKNVFIPAKMKDSFLPKNRKLKEPNQVELYTYPNFYSTDVVNVQTLKETFLIYEKSNFYGGGSIVSTALDLHKYQKALFSYQLLGKKELEEALTPTKLNNGKIASYRLGEKEIAYGLGWQIYTTDTNEKIVFHDGLITGLTSILMHNITKNNTVILLSNTANPVFVTANEVLKLIDKKPYKMPLQNLSRVYGSLLESGKKEKANELIGEYLKNPDTYEATERDFNRLGYQFLRLQKTDNSLLTFASAALIFPNSSNIYDSYGEALLQSGKKDDAIKMYQKSVELNPDNENGKKVLKELL</sequence>
<protein>
    <submittedName>
        <fullName evidence="5">Serine hydrolase</fullName>
    </submittedName>
</protein>
<dbReference type="SUPFAM" id="SSF56601">
    <property type="entry name" value="beta-lactamase/transpeptidase-like"/>
    <property type="match status" value="1"/>
</dbReference>
<dbReference type="PANTHER" id="PTHR46825">
    <property type="entry name" value="D-ALANYL-D-ALANINE-CARBOXYPEPTIDASE/ENDOPEPTIDASE AMPH"/>
    <property type="match status" value="1"/>
</dbReference>
<dbReference type="Proteomes" id="UP001273350">
    <property type="component" value="Unassembled WGS sequence"/>
</dbReference>
<dbReference type="PROSITE" id="PS50293">
    <property type="entry name" value="TPR_REGION"/>
    <property type="match status" value="1"/>
</dbReference>
<comment type="caution">
    <text evidence="5">The sequence shown here is derived from an EMBL/GenBank/DDBJ whole genome shotgun (WGS) entry which is preliminary data.</text>
</comment>
<dbReference type="PANTHER" id="PTHR46825:SF9">
    <property type="entry name" value="BETA-LACTAMASE-RELATED DOMAIN-CONTAINING PROTEIN"/>
    <property type="match status" value="1"/>
</dbReference>
<dbReference type="SMART" id="SM00028">
    <property type="entry name" value="TPR"/>
    <property type="match status" value="2"/>
</dbReference>
<dbReference type="Gene3D" id="1.25.40.10">
    <property type="entry name" value="Tetratricopeptide repeat domain"/>
    <property type="match status" value="1"/>
</dbReference>
<evidence type="ECO:0000256" key="1">
    <source>
        <dbReference type="ARBA" id="ARBA00022737"/>
    </source>
</evidence>
<evidence type="ECO:0000259" key="4">
    <source>
        <dbReference type="Pfam" id="PF00144"/>
    </source>
</evidence>
<dbReference type="InterPro" id="IPR019734">
    <property type="entry name" value="TPR_rpt"/>
</dbReference>
<keyword evidence="6" id="KW-1185">Reference proteome</keyword>
<dbReference type="Gene3D" id="3.40.710.10">
    <property type="entry name" value="DD-peptidase/beta-lactamase superfamily"/>
    <property type="match status" value="1"/>
</dbReference>
<dbReference type="InterPro" id="IPR050491">
    <property type="entry name" value="AmpC-like"/>
</dbReference>
<dbReference type="InterPro" id="IPR011990">
    <property type="entry name" value="TPR-like_helical_dom_sf"/>
</dbReference>
<dbReference type="InterPro" id="IPR001466">
    <property type="entry name" value="Beta-lactam-related"/>
</dbReference>
<keyword evidence="5" id="KW-0378">Hydrolase</keyword>